<accession>A0A1I4AVS3</accession>
<feature type="transmembrane region" description="Helical" evidence="2">
    <location>
        <begin position="104"/>
        <end position="121"/>
    </location>
</feature>
<dbReference type="RefSeq" id="WP_143087081.1">
    <property type="nucleotide sequence ID" value="NZ_FOSW01000002.1"/>
</dbReference>
<dbReference type="AlphaFoldDB" id="A0A1I4AVS3"/>
<keyword evidence="2" id="KW-1133">Transmembrane helix</keyword>
<dbReference type="EMBL" id="FOSW01000002">
    <property type="protein sequence ID" value="SFK60300.1"/>
    <property type="molecule type" value="Genomic_DNA"/>
</dbReference>
<reference evidence="3 4" key="1">
    <citation type="submission" date="2016-10" db="EMBL/GenBank/DDBJ databases">
        <authorList>
            <person name="de Groot N.N."/>
        </authorList>
    </citation>
    <scope>NUCLEOTIDE SEQUENCE [LARGE SCALE GENOMIC DNA]</scope>
    <source>
        <strain evidence="3 4">DSM 45317</strain>
    </source>
</reference>
<dbReference type="InParanoid" id="A0A1I4AVS3"/>
<feature type="transmembrane region" description="Helical" evidence="2">
    <location>
        <begin position="81"/>
        <end position="98"/>
    </location>
</feature>
<gene>
    <name evidence="3" type="ORF">SAMN04488085_102414</name>
</gene>
<name>A0A1I4AVS3_9ACTN</name>
<keyword evidence="4" id="KW-1185">Reference proteome</keyword>
<evidence type="ECO:0000256" key="2">
    <source>
        <dbReference type="SAM" id="Phobius"/>
    </source>
</evidence>
<keyword evidence="2" id="KW-0812">Transmembrane</keyword>
<evidence type="ECO:0000313" key="4">
    <source>
        <dbReference type="Proteomes" id="UP000199152"/>
    </source>
</evidence>
<evidence type="ECO:0000256" key="1">
    <source>
        <dbReference type="SAM" id="MobiDB-lite"/>
    </source>
</evidence>
<sequence length="215" mass="22050">MPAAVPSPGPAHAVRNIGRVLVRLNRLVVPAAVGMLALVGAGAMSPAMLLLTVPLPALFAGAMAAVLVPGFPALASARRTVGLAVAAGAVLMPVGAGVGRLGVFGPWVLLALLACILVLLTDRLTGPGNSTGNDLTQLARSVPRLPTGALISSWQESSAALGAATDPARQERVVHLRGVLLDELSRRDPAGVERWLESGDDAPQEHLGTGRNRTW</sequence>
<dbReference type="Proteomes" id="UP000199152">
    <property type="component" value="Unassembled WGS sequence"/>
</dbReference>
<feature type="transmembrane region" description="Helical" evidence="2">
    <location>
        <begin position="27"/>
        <end position="49"/>
    </location>
</feature>
<evidence type="ECO:0000313" key="3">
    <source>
        <dbReference type="EMBL" id="SFK60300.1"/>
    </source>
</evidence>
<keyword evidence="2" id="KW-0472">Membrane</keyword>
<protein>
    <submittedName>
        <fullName evidence="3">Uncharacterized protein</fullName>
    </submittedName>
</protein>
<feature type="transmembrane region" description="Helical" evidence="2">
    <location>
        <begin position="55"/>
        <end position="74"/>
    </location>
</feature>
<dbReference type="OrthoDB" id="5198617at2"/>
<feature type="region of interest" description="Disordered" evidence="1">
    <location>
        <begin position="195"/>
        <end position="215"/>
    </location>
</feature>
<organism evidence="3 4">
    <name type="scientific">Geodermatophilus ruber</name>
    <dbReference type="NCBI Taxonomy" id="504800"/>
    <lineage>
        <taxon>Bacteria</taxon>
        <taxon>Bacillati</taxon>
        <taxon>Actinomycetota</taxon>
        <taxon>Actinomycetes</taxon>
        <taxon>Geodermatophilales</taxon>
        <taxon>Geodermatophilaceae</taxon>
        <taxon>Geodermatophilus</taxon>
    </lineage>
</organism>
<proteinExistence type="predicted"/>